<feature type="transmembrane region" description="Helical" evidence="2">
    <location>
        <begin position="7"/>
        <end position="24"/>
    </location>
</feature>
<dbReference type="Gene3D" id="3.40.190.10">
    <property type="entry name" value="Periplasmic binding protein-like II"/>
    <property type="match status" value="2"/>
</dbReference>
<protein>
    <submittedName>
        <fullName evidence="4">Amino acid ABC transporter substrate-binding protein</fullName>
    </submittedName>
</protein>
<dbReference type="PANTHER" id="PTHR35936:SF19">
    <property type="entry name" value="AMINO-ACID-BINDING PROTEIN YXEM-RELATED"/>
    <property type="match status" value="1"/>
</dbReference>
<dbReference type="SMART" id="SM00062">
    <property type="entry name" value="PBPb"/>
    <property type="match status" value="1"/>
</dbReference>
<reference evidence="4 5" key="1">
    <citation type="submission" date="2017-12" db="EMBL/GenBank/DDBJ databases">
        <authorList>
            <person name="Hurst M.R.H."/>
        </authorList>
    </citation>
    <scope>NUCLEOTIDE SEQUENCE [LARGE SCALE GENOMIC DNA]</scope>
    <source>
        <strain evidence="4 5">TH11417</strain>
    </source>
</reference>
<keyword evidence="1" id="KW-0732">Signal</keyword>
<dbReference type="SUPFAM" id="SSF53850">
    <property type="entry name" value="Periplasmic binding protein-like II"/>
    <property type="match status" value="1"/>
</dbReference>
<dbReference type="EMBL" id="CP025536">
    <property type="protein sequence ID" value="AUW97055.1"/>
    <property type="molecule type" value="Genomic_DNA"/>
</dbReference>
<sequence>MKLKKVMGLYLGFTIIALLGFLLIECWKPQRRTVTLATVGTTKPFSYIKDEALTGYEIELAREIFKDSNTYQLKIRKTEWSSIFAGIKENNYQMGASSIARTDERQNYFLYSYATAHNSTVLIVNKNSGIKQFKDLTNKRTRVIHGTTTANFWEKYNEENPQTPVQLEYTNESLTSMFDSLNRGDYDFKLFDQLATNHLIKDNRFSNLQQVTVGLPKFDHTPVHYIFSREEKELHRFVNQRLLTLYRDGTMAKLSRRYLVEDNHLDHLKLSLPHATKGKSSKIVSDPDDFILKVN</sequence>
<accession>A0A2L0D5I2</accession>
<keyword evidence="2" id="KW-0812">Transmembrane</keyword>
<reference evidence="4 5" key="2">
    <citation type="submission" date="2018-02" db="EMBL/GenBank/DDBJ databases">
        <title>Whole genome sequencing analysis of Streptococcus pluranimalium isolated from cattle infected mastitis in China.</title>
        <authorList>
            <person name="Zhang J.-R."/>
            <person name="Hu G.-Z."/>
        </authorList>
    </citation>
    <scope>NUCLEOTIDE SEQUENCE [LARGE SCALE GENOMIC DNA]</scope>
    <source>
        <strain evidence="4 5">TH11417</strain>
    </source>
</reference>
<evidence type="ECO:0000256" key="2">
    <source>
        <dbReference type="SAM" id="Phobius"/>
    </source>
</evidence>
<dbReference type="RefSeq" id="WP_104968375.1">
    <property type="nucleotide sequence ID" value="NZ_CP025536.1"/>
</dbReference>
<evidence type="ECO:0000256" key="1">
    <source>
        <dbReference type="ARBA" id="ARBA00022729"/>
    </source>
</evidence>
<evidence type="ECO:0000313" key="4">
    <source>
        <dbReference type="EMBL" id="AUW97055.1"/>
    </source>
</evidence>
<keyword evidence="2" id="KW-0472">Membrane</keyword>
<evidence type="ECO:0000313" key="5">
    <source>
        <dbReference type="Proteomes" id="UP000238956"/>
    </source>
</evidence>
<dbReference type="AlphaFoldDB" id="A0A2L0D5I2"/>
<dbReference type="GeneID" id="98393854"/>
<dbReference type="OrthoDB" id="8613538at2"/>
<dbReference type="PANTHER" id="PTHR35936">
    <property type="entry name" value="MEMBRANE-BOUND LYTIC MUREIN TRANSGLYCOSYLASE F"/>
    <property type="match status" value="1"/>
</dbReference>
<evidence type="ECO:0000259" key="3">
    <source>
        <dbReference type="SMART" id="SM00062"/>
    </source>
</evidence>
<keyword evidence="2" id="KW-1133">Transmembrane helix</keyword>
<gene>
    <name evidence="4" type="ORF">C0J00_08040</name>
</gene>
<feature type="domain" description="Solute-binding protein family 3/N-terminal" evidence="3">
    <location>
        <begin position="33"/>
        <end position="262"/>
    </location>
</feature>
<proteinExistence type="predicted"/>
<organism evidence="4 5">
    <name type="scientific">Streptococcus pluranimalium</name>
    <dbReference type="NCBI Taxonomy" id="82348"/>
    <lineage>
        <taxon>Bacteria</taxon>
        <taxon>Bacillati</taxon>
        <taxon>Bacillota</taxon>
        <taxon>Bacilli</taxon>
        <taxon>Lactobacillales</taxon>
        <taxon>Streptococcaceae</taxon>
        <taxon>Streptococcus</taxon>
    </lineage>
</organism>
<dbReference type="Proteomes" id="UP000238956">
    <property type="component" value="Chromosome"/>
</dbReference>
<keyword evidence="5" id="KW-1185">Reference proteome</keyword>
<dbReference type="Pfam" id="PF00497">
    <property type="entry name" value="SBP_bac_3"/>
    <property type="match status" value="1"/>
</dbReference>
<name>A0A2L0D5I2_9STRE</name>
<dbReference type="InterPro" id="IPR001638">
    <property type="entry name" value="Solute-binding_3/MltF_N"/>
</dbReference>
<dbReference type="KEGG" id="splr:C0J00_08040"/>